<dbReference type="GO" id="GO:0004016">
    <property type="term" value="F:adenylate cyclase activity"/>
    <property type="evidence" value="ECO:0007669"/>
    <property type="project" value="UniProtKB-EC"/>
</dbReference>
<dbReference type="GO" id="GO:0046872">
    <property type="term" value="F:metal ion binding"/>
    <property type="evidence" value="ECO:0007669"/>
    <property type="project" value="UniProtKB-KW"/>
</dbReference>
<dbReference type="InterPro" id="IPR011006">
    <property type="entry name" value="CheY-like_superfamily"/>
</dbReference>
<dbReference type="InterPro" id="IPR001054">
    <property type="entry name" value="A/G_cyclase"/>
</dbReference>
<dbReference type="eggNOG" id="COG3706">
    <property type="taxonomic scope" value="Bacteria"/>
</dbReference>
<accession>K9VJU3</accession>
<comment type="similarity">
    <text evidence="18">Belongs to the adenylyl cyclase class-4/guanylyl cyclase family.</text>
</comment>
<dbReference type="PATRIC" id="fig|179408.3.peg.4203"/>
<keyword evidence="8" id="KW-0067">ATP-binding</keyword>
<dbReference type="InterPro" id="IPR029787">
    <property type="entry name" value="Nucleotide_cyclase"/>
</dbReference>
<dbReference type="PROSITE" id="PS50125">
    <property type="entry name" value="GUANYLATE_CYCLASE_2"/>
    <property type="match status" value="1"/>
</dbReference>
<keyword evidence="17" id="KW-0597">Phosphoprotein</keyword>
<feature type="domain" description="Response regulatory" evidence="20">
    <location>
        <begin position="12"/>
        <end position="128"/>
    </location>
</feature>
<dbReference type="GO" id="GO:0006171">
    <property type="term" value="P:cAMP biosynthetic process"/>
    <property type="evidence" value="ECO:0007669"/>
    <property type="project" value="UniProtKB-KW"/>
</dbReference>
<evidence type="ECO:0000256" key="15">
    <source>
        <dbReference type="ARBA" id="ARBA00032637"/>
    </source>
</evidence>
<name>K9VJU3_9CYAN</name>
<keyword evidence="23" id="KW-1185">Reference proteome</keyword>
<dbReference type="Pfam" id="PF00072">
    <property type="entry name" value="Response_reg"/>
    <property type="match status" value="1"/>
</dbReference>
<evidence type="ECO:0000313" key="23">
    <source>
        <dbReference type="Proteomes" id="UP000010478"/>
    </source>
</evidence>
<keyword evidence="11" id="KW-0115">cAMP biosynthesis</keyword>
<evidence type="ECO:0000256" key="17">
    <source>
        <dbReference type="PROSITE-ProRule" id="PRU00169"/>
    </source>
</evidence>
<keyword evidence="9" id="KW-0460">Magnesium</keyword>
<dbReference type="HOGENOM" id="CLU_000445_110_0_3"/>
<evidence type="ECO:0000256" key="19">
    <source>
        <dbReference type="SAM" id="Coils"/>
    </source>
</evidence>
<evidence type="ECO:0000313" key="22">
    <source>
        <dbReference type="EMBL" id="AFZ07789.1"/>
    </source>
</evidence>
<evidence type="ECO:0000256" key="2">
    <source>
        <dbReference type="ARBA" id="ARBA00004370"/>
    </source>
</evidence>
<dbReference type="Gene3D" id="3.30.70.1230">
    <property type="entry name" value="Nucleotide cyclase"/>
    <property type="match status" value="1"/>
</dbReference>
<dbReference type="GO" id="GO:0005524">
    <property type="term" value="F:ATP binding"/>
    <property type="evidence" value="ECO:0007669"/>
    <property type="project" value="UniProtKB-KW"/>
</dbReference>
<evidence type="ECO:0000256" key="7">
    <source>
        <dbReference type="ARBA" id="ARBA00022741"/>
    </source>
</evidence>
<feature type="modified residue" description="4-aspartylphosphate" evidence="17">
    <location>
        <position position="61"/>
    </location>
</feature>
<sequence>MDSYQYPTIQPNILVVDDKPDNVRLLSTILTERGYQVRKALNGQRAIATVQEFPPTLILLDVMMPDMNGYEVCAKLKASPKTSSIPVIFLSALDDVIDKVKAFEVGGVDYITKPFQGKEVLARVANQLTIQSQQHLLQEQTKQFQELVERLQNEIKERQGVELALRLAQTKSDHLLLNILPAAIVENLKKGEGSLAQRFDSATVLFADIVDFTSIAARMLPLELVNLLNQIFSMFDQLTEKHGLEKIKTIGDAYMVAGGLPVPRADHVEAIANMALDMQEAIADFQTDRGEPFQIRIGIHTGPVVAGVIGTKKFIYDLWGDTVNVASRMECQGLPGYIQVTTDIYELLKDRYLFEERGTIAIKGKGEMIAYWLKAKKDDSAVETDACQTKSAPSELREYPNTRII</sequence>
<evidence type="ECO:0000256" key="9">
    <source>
        <dbReference type="ARBA" id="ARBA00022842"/>
    </source>
</evidence>
<dbReference type="InterPro" id="IPR001789">
    <property type="entry name" value="Sig_transdc_resp-reg_receiver"/>
</dbReference>
<comment type="catalytic activity">
    <reaction evidence="1">
        <text>ATP = 3',5'-cyclic AMP + diphosphate</text>
        <dbReference type="Rhea" id="RHEA:15389"/>
        <dbReference type="ChEBI" id="CHEBI:30616"/>
        <dbReference type="ChEBI" id="CHEBI:33019"/>
        <dbReference type="ChEBI" id="CHEBI:58165"/>
        <dbReference type="EC" id="4.6.1.1"/>
    </reaction>
</comment>
<dbReference type="EC" id="4.6.1.1" evidence="3"/>
<evidence type="ECO:0000256" key="14">
    <source>
        <dbReference type="ARBA" id="ARBA00032597"/>
    </source>
</evidence>
<dbReference type="PANTHER" id="PTHR11920:SF335">
    <property type="entry name" value="GUANYLATE CYCLASE"/>
    <property type="match status" value="1"/>
</dbReference>
<evidence type="ECO:0000256" key="1">
    <source>
        <dbReference type="ARBA" id="ARBA00001593"/>
    </source>
</evidence>
<reference evidence="22 23" key="1">
    <citation type="submission" date="2012-05" db="EMBL/GenBank/DDBJ databases">
        <title>Finished chromosome of genome of Oscillatoria sp. PCC 7112.</title>
        <authorList>
            <consortium name="US DOE Joint Genome Institute"/>
            <person name="Gugger M."/>
            <person name="Coursin T."/>
            <person name="Rippka R."/>
            <person name="Tandeau De Marsac N."/>
            <person name="Huntemann M."/>
            <person name="Wei C.-L."/>
            <person name="Han J."/>
            <person name="Detter J.C."/>
            <person name="Han C."/>
            <person name="Tapia R."/>
            <person name="Davenport K."/>
            <person name="Daligault H."/>
            <person name="Erkkila T."/>
            <person name="Gu W."/>
            <person name="Munk A.C.C."/>
            <person name="Teshima H."/>
            <person name="Xu Y."/>
            <person name="Chain P."/>
            <person name="Chen A."/>
            <person name="Krypides N."/>
            <person name="Mavromatis K."/>
            <person name="Markowitz V."/>
            <person name="Szeto E."/>
            <person name="Ivanova N."/>
            <person name="Mikhailova N."/>
            <person name="Ovchinnikova G."/>
            <person name="Pagani I."/>
            <person name="Pati A."/>
            <person name="Goodwin L."/>
            <person name="Peters L."/>
            <person name="Pitluck S."/>
            <person name="Woyke T."/>
            <person name="Kerfeld C."/>
        </authorList>
    </citation>
    <scope>NUCLEOTIDE SEQUENCE [LARGE SCALE GENOMIC DNA]</scope>
    <source>
        <strain evidence="22 23">PCC 7112</strain>
    </source>
</reference>
<dbReference type="PROSITE" id="PS50110">
    <property type="entry name" value="RESPONSE_REGULATORY"/>
    <property type="match status" value="1"/>
</dbReference>
<dbReference type="GO" id="GO:0005886">
    <property type="term" value="C:plasma membrane"/>
    <property type="evidence" value="ECO:0007669"/>
    <property type="project" value="UniProtKB-ARBA"/>
</dbReference>
<evidence type="ECO:0000256" key="16">
    <source>
        <dbReference type="ARBA" id="ARBA00064436"/>
    </source>
</evidence>
<protein>
    <recommendedName>
        <fullName evidence="4">Adenylate cyclase</fullName>
        <ecNumber evidence="3">4.6.1.1</ecNumber>
    </recommendedName>
    <alternativeName>
        <fullName evidence="14">ATP pyrophosphate-lyase</fullName>
    </alternativeName>
    <alternativeName>
        <fullName evidence="15">Adenylyl cyclase</fullName>
    </alternativeName>
</protein>
<dbReference type="Gene3D" id="3.40.50.2300">
    <property type="match status" value="1"/>
</dbReference>
<evidence type="ECO:0000256" key="10">
    <source>
        <dbReference type="ARBA" id="ARBA00022989"/>
    </source>
</evidence>
<evidence type="ECO:0000256" key="13">
    <source>
        <dbReference type="ARBA" id="ARBA00023239"/>
    </source>
</evidence>
<proteinExistence type="inferred from homology"/>
<dbReference type="FunFam" id="3.30.70.1230:FF:000033">
    <property type="entry name" value="Adenylate cyclase"/>
    <property type="match status" value="1"/>
</dbReference>
<dbReference type="AlphaFoldDB" id="K9VJU3"/>
<dbReference type="InterPro" id="IPR050401">
    <property type="entry name" value="Cyclic_nucleotide_synthase"/>
</dbReference>
<dbReference type="CDD" id="cd07302">
    <property type="entry name" value="CHD"/>
    <property type="match status" value="1"/>
</dbReference>
<dbReference type="SUPFAM" id="SSF52172">
    <property type="entry name" value="CheY-like"/>
    <property type="match status" value="1"/>
</dbReference>
<evidence type="ECO:0000256" key="5">
    <source>
        <dbReference type="ARBA" id="ARBA00022692"/>
    </source>
</evidence>
<keyword evidence="7" id="KW-0547">Nucleotide-binding</keyword>
<dbReference type="RefSeq" id="WP_015177053.1">
    <property type="nucleotide sequence ID" value="NC_019729.1"/>
</dbReference>
<dbReference type="InterPro" id="IPR018297">
    <property type="entry name" value="A/G_cyclase_CS"/>
</dbReference>
<evidence type="ECO:0000256" key="6">
    <source>
        <dbReference type="ARBA" id="ARBA00022723"/>
    </source>
</evidence>
<dbReference type="KEGG" id="oni:Osc7112_3417"/>
<dbReference type="Proteomes" id="UP000010478">
    <property type="component" value="Chromosome"/>
</dbReference>
<evidence type="ECO:0000256" key="18">
    <source>
        <dbReference type="RuleBase" id="RU000405"/>
    </source>
</evidence>
<dbReference type="SMART" id="SM00044">
    <property type="entry name" value="CYCc"/>
    <property type="match status" value="1"/>
</dbReference>
<keyword evidence="12" id="KW-0472">Membrane</keyword>
<dbReference type="PROSITE" id="PS00452">
    <property type="entry name" value="GUANYLATE_CYCLASE_1"/>
    <property type="match status" value="1"/>
</dbReference>
<feature type="domain" description="Guanylate cyclase" evidence="21">
    <location>
        <begin position="203"/>
        <end position="330"/>
    </location>
</feature>
<evidence type="ECO:0000256" key="8">
    <source>
        <dbReference type="ARBA" id="ARBA00022840"/>
    </source>
</evidence>
<gene>
    <name evidence="22" type="ORF">Osc7112_3417</name>
</gene>
<organism evidence="22 23">
    <name type="scientific">Phormidium nigroviride PCC 7112</name>
    <dbReference type="NCBI Taxonomy" id="179408"/>
    <lineage>
        <taxon>Bacteria</taxon>
        <taxon>Bacillati</taxon>
        <taxon>Cyanobacteriota</taxon>
        <taxon>Cyanophyceae</taxon>
        <taxon>Oscillatoriophycideae</taxon>
        <taxon>Oscillatoriales</taxon>
        <taxon>Oscillatoriaceae</taxon>
        <taxon>Phormidium</taxon>
    </lineage>
</organism>
<comment type="subunit">
    <text evidence="16">Homodimer. Can also exist as monomer.</text>
</comment>
<evidence type="ECO:0000256" key="11">
    <source>
        <dbReference type="ARBA" id="ARBA00022998"/>
    </source>
</evidence>
<dbReference type="SUPFAM" id="SSF55073">
    <property type="entry name" value="Nucleotide cyclase"/>
    <property type="match status" value="1"/>
</dbReference>
<dbReference type="STRING" id="179408.Osc7112_3417"/>
<dbReference type="PANTHER" id="PTHR11920">
    <property type="entry name" value="GUANYLYL CYCLASE"/>
    <property type="match status" value="1"/>
</dbReference>
<keyword evidence="19" id="KW-0175">Coiled coil</keyword>
<keyword evidence="5" id="KW-0812">Transmembrane</keyword>
<evidence type="ECO:0000259" key="20">
    <source>
        <dbReference type="PROSITE" id="PS50110"/>
    </source>
</evidence>
<comment type="subcellular location">
    <subcellularLocation>
        <location evidence="2">Membrane</location>
    </subcellularLocation>
</comment>
<dbReference type="CDD" id="cd19920">
    <property type="entry name" value="REC_PA4781-like"/>
    <property type="match status" value="1"/>
</dbReference>
<dbReference type="eggNOG" id="COG2114">
    <property type="taxonomic scope" value="Bacteria"/>
</dbReference>
<dbReference type="GO" id="GO:0000160">
    <property type="term" value="P:phosphorelay signal transduction system"/>
    <property type="evidence" value="ECO:0007669"/>
    <property type="project" value="InterPro"/>
</dbReference>
<dbReference type="Pfam" id="PF00211">
    <property type="entry name" value="Guanylate_cyc"/>
    <property type="match status" value="1"/>
</dbReference>
<evidence type="ECO:0000256" key="3">
    <source>
        <dbReference type="ARBA" id="ARBA00012201"/>
    </source>
</evidence>
<dbReference type="SMART" id="SM00448">
    <property type="entry name" value="REC"/>
    <property type="match status" value="1"/>
</dbReference>
<feature type="coiled-coil region" evidence="19">
    <location>
        <begin position="130"/>
        <end position="157"/>
    </location>
</feature>
<keyword evidence="13 18" id="KW-0456">Lyase</keyword>
<keyword evidence="6" id="KW-0479">Metal-binding</keyword>
<evidence type="ECO:0000256" key="12">
    <source>
        <dbReference type="ARBA" id="ARBA00023136"/>
    </source>
</evidence>
<evidence type="ECO:0000259" key="21">
    <source>
        <dbReference type="PROSITE" id="PS50125"/>
    </source>
</evidence>
<dbReference type="EMBL" id="CP003614">
    <property type="protein sequence ID" value="AFZ07789.1"/>
    <property type="molecule type" value="Genomic_DNA"/>
</dbReference>
<keyword evidence="10" id="KW-1133">Transmembrane helix</keyword>
<evidence type="ECO:0000256" key="4">
    <source>
        <dbReference type="ARBA" id="ARBA00021420"/>
    </source>
</evidence>